<protein>
    <recommendedName>
        <fullName evidence="4 14">Pyruvate kinase</fullName>
        <ecNumber evidence="4 14">2.7.1.40</ecNumber>
    </recommendedName>
</protein>
<dbReference type="GO" id="GO:0005524">
    <property type="term" value="F:ATP binding"/>
    <property type="evidence" value="ECO:0007669"/>
    <property type="project" value="UniProtKB-KW"/>
</dbReference>
<dbReference type="FunFam" id="2.40.33.10:FF:000001">
    <property type="entry name" value="Pyruvate kinase"/>
    <property type="match status" value="1"/>
</dbReference>
<dbReference type="InterPro" id="IPR011037">
    <property type="entry name" value="Pyrv_Knase-like_insert_dom_sf"/>
</dbReference>
<dbReference type="InterPro" id="IPR015793">
    <property type="entry name" value="Pyrv_Knase_brl"/>
</dbReference>
<organism evidence="16 17">
    <name type="scientific">Nematocida parisii (strain ERTm3)</name>
    <name type="common">Nematode killer fungus</name>
    <dbReference type="NCBI Taxonomy" id="935791"/>
    <lineage>
        <taxon>Eukaryota</taxon>
        <taxon>Fungi</taxon>
        <taxon>Fungi incertae sedis</taxon>
        <taxon>Microsporidia</taxon>
        <taxon>Nematocida</taxon>
    </lineage>
</organism>
<dbReference type="InParanoid" id="I3EIL4"/>
<feature type="domain" description="Pyruvate kinase barrel" evidence="15">
    <location>
        <begin position="7"/>
        <end position="331"/>
    </location>
</feature>
<dbReference type="InterPro" id="IPR015813">
    <property type="entry name" value="Pyrv/PenolPyrv_kinase-like_dom"/>
</dbReference>
<evidence type="ECO:0000256" key="3">
    <source>
        <dbReference type="ARBA" id="ARBA00008663"/>
    </source>
</evidence>
<dbReference type="Pfam" id="PF00224">
    <property type="entry name" value="PK"/>
    <property type="match status" value="1"/>
</dbReference>
<keyword evidence="8 14" id="KW-0418">Kinase</keyword>
<comment type="cofactor">
    <cofactor evidence="1">
        <name>K(+)</name>
        <dbReference type="ChEBI" id="CHEBI:29103"/>
    </cofactor>
</comment>
<evidence type="ECO:0000313" key="17">
    <source>
        <dbReference type="Proteomes" id="UP000002872"/>
    </source>
</evidence>
<dbReference type="GO" id="GO:0000287">
    <property type="term" value="F:magnesium ion binding"/>
    <property type="evidence" value="ECO:0007669"/>
    <property type="project" value="InterPro"/>
</dbReference>
<evidence type="ECO:0000256" key="10">
    <source>
        <dbReference type="ARBA" id="ARBA00022842"/>
    </source>
</evidence>
<comment type="similarity">
    <text evidence="3 14">Belongs to the pyruvate kinase family.</text>
</comment>
<dbReference type="FunCoup" id="I3EIL4">
    <property type="interactions" value="56"/>
</dbReference>
<dbReference type="InterPro" id="IPR001697">
    <property type="entry name" value="Pyr_Knase"/>
</dbReference>
<keyword evidence="9" id="KW-0067">ATP-binding</keyword>
<evidence type="ECO:0000256" key="4">
    <source>
        <dbReference type="ARBA" id="ARBA00012142"/>
    </source>
</evidence>
<dbReference type="UniPathway" id="UPA00109">
    <property type="reaction ID" value="UER00188"/>
</dbReference>
<accession>I3EIL4</accession>
<keyword evidence="6" id="KW-0479">Metal-binding</keyword>
<keyword evidence="17" id="KW-1185">Reference proteome</keyword>
<dbReference type="NCBIfam" id="TIGR01064">
    <property type="entry name" value="pyruv_kin"/>
    <property type="match status" value="1"/>
</dbReference>
<dbReference type="InterPro" id="IPR018209">
    <property type="entry name" value="Pyrv_Knase_AS"/>
</dbReference>
<dbReference type="SUPFAM" id="SSF50800">
    <property type="entry name" value="PK beta-barrel domain-like"/>
    <property type="match status" value="1"/>
</dbReference>
<dbReference type="STRING" id="935791.I3EIL4"/>
<evidence type="ECO:0000256" key="9">
    <source>
        <dbReference type="ARBA" id="ARBA00022840"/>
    </source>
</evidence>
<keyword evidence="5 14" id="KW-0808">Transferase</keyword>
<evidence type="ECO:0000256" key="8">
    <source>
        <dbReference type="ARBA" id="ARBA00022777"/>
    </source>
</evidence>
<evidence type="ECO:0000259" key="15">
    <source>
        <dbReference type="Pfam" id="PF00224"/>
    </source>
</evidence>
<dbReference type="OMA" id="HQGRYDR"/>
<evidence type="ECO:0000313" key="16">
    <source>
        <dbReference type="EMBL" id="EIJ89061.1"/>
    </source>
</evidence>
<dbReference type="GO" id="GO:0030955">
    <property type="term" value="F:potassium ion binding"/>
    <property type="evidence" value="ECO:0007669"/>
    <property type="project" value="InterPro"/>
</dbReference>
<evidence type="ECO:0000256" key="11">
    <source>
        <dbReference type="ARBA" id="ARBA00023152"/>
    </source>
</evidence>
<sequence length="409" mass="45114">MKKILPTKIICTLGPASSTEEKIRQMFDEGMAIARINLSHATGEGNSSLIETINKIRKEPKYSSLSIAMDTKGPEIRLGEMEEAEVNIAVGDTVILTTDTKYAKCCTKDRMYIDHRNIYNDLTEDTKCIFIDDGKIELEIVDIFKEKEIISTKAKSTGVVSSKKGVNIPGIKLTLPNLTENDIKSIQYGIKNGIDLIFASFIQSAKDIRDIKKILNGNTEIKIIAKIESTQGLANIAEIIDESDGIMIARGDLGIETDYSNLFYAQCKISHECRIKNKPFIVATEILESMKKSLKPTRAEVTDLSFAVISGAACVMLSGESAVGVDPVNTVRVMHQIIERSSEAAIFTDVFNDCLVLRNNTIKVSITNSNAILREKNILFGWSAIDSNISTDDISAPNGYLIEKITEDE</sequence>
<dbReference type="PROSITE" id="PS00110">
    <property type="entry name" value="PYRUVATE_KINASE"/>
    <property type="match status" value="1"/>
</dbReference>
<dbReference type="Gene3D" id="3.20.20.60">
    <property type="entry name" value="Phosphoenolpyruvate-binding domains"/>
    <property type="match status" value="1"/>
</dbReference>
<dbReference type="HOGENOM" id="CLU_015439_1_1_1"/>
<comment type="pathway">
    <text evidence="2 14">Carbohydrate degradation; glycolysis; pyruvate from D-glyceraldehyde 3-phosphate: step 5/5.</text>
</comment>
<dbReference type="GO" id="GO:0016301">
    <property type="term" value="F:kinase activity"/>
    <property type="evidence" value="ECO:0007669"/>
    <property type="project" value="UniProtKB-KW"/>
</dbReference>
<dbReference type="AlphaFoldDB" id="I3EIL4"/>
<evidence type="ECO:0000256" key="12">
    <source>
        <dbReference type="ARBA" id="ARBA00023317"/>
    </source>
</evidence>
<evidence type="ECO:0000256" key="13">
    <source>
        <dbReference type="ARBA" id="ARBA00048152"/>
    </source>
</evidence>
<dbReference type="InterPro" id="IPR015806">
    <property type="entry name" value="Pyrv_Knase_insert_dom_sf"/>
</dbReference>
<dbReference type="OrthoDB" id="108365at2759"/>
<evidence type="ECO:0000256" key="14">
    <source>
        <dbReference type="RuleBase" id="RU000504"/>
    </source>
</evidence>
<dbReference type="VEuPathDB" id="MicrosporidiaDB:NEQG_00880"/>
<keyword evidence="12 16" id="KW-0670">Pyruvate</keyword>
<keyword evidence="7" id="KW-0547">Nucleotide-binding</keyword>
<name>I3EIL4_NEMP3</name>
<dbReference type="PRINTS" id="PR01050">
    <property type="entry name" value="PYRUVTKNASE"/>
</dbReference>
<evidence type="ECO:0000256" key="7">
    <source>
        <dbReference type="ARBA" id="ARBA00022741"/>
    </source>
</evidence>
<evidence type="ECO:0000256" key="5">
    <source>
        <dbReference type="ARBA" id="ARBA00022679"/>
    </source>
</evidence>
<dbReference type="GO" id="GO:0004743">
    <property type="term" value="F:pyruvate kinase activity"/>
    <property type="evidence" value="ECO:0007669"/>
    <property type="project" value="UniProtKB-EC"/>
</dbReference>
<dbReference type="Proteomes" id="UP000002872">
    <property type="component" value="Unassembled WGS sequence"/>
</dbReference>
<reference evidence="16" key="1">
    <citation type="submission" date="2011-01" db="EMBL/GenBank/DDBJ databases">
        <title>The Genome Sequence of Nematocida parisii strain ERTm3.</title>
        <authorList>
            <consortium name="The Broad Institute Genome Sequencing Platform"/>
            <consortium name="The Broad Institute Genome Sequencing Center for Infectious Disease"/>
            <person name="Cuomo C."/>
            <person name="Troemel E."/>
            <person name="Young S.K."/>
            <person name="Zeng Q."/>
            <person name="Gargeya S."/>
            <person name="Fitzgerald M."/>
            <person name="Haas B."/>
            <person name="Abouelleil A."/>
            <person name="Alvarado L."/>
            <person name="Arachchi H.M."/>
            <person name="Berlin A."/>
            <person name="Chapman S.B."/>
            <person name="Gearin G."/>
            <person name="Goldberg J."/>
            <person name="Griggs A."/>
            <person name="Gujja S."/>
            <person name="Hansen M."/>
            <person name="Heiman D."/>
            <person name="Howarth C."/>
            <person name="Larimer J."/>
            <person name="Lui A."/>
            <person name="MacDonald P.J.P."/>
            <person name="McCowen C."/>
            <person name="Montmayeur A."/>
            <person name="Murphy C."/>
            <person name="Neiman D."/>
            <person name="Pearson M."/>
            <person name="Priest M."/>
            <person name="Roberts A."/>
            <person name="Saif S."/>
            <person name="Shea T."/>
            <person name="Sisk P."/>
            <person name="Stolte C."/>
            <person name="Sykes S."/>
            <person name="Wortman J."/>
            <person name="Nusbaum C."/>
            <person name="Birren B."/>
        </authorList>
    </citation>
    <scope>NUCLEOTIDE SEQUENCE</scope>
    <source>
        <strain evidence="16">ERTm3</strain>
    </source>
</reference>
<dbReference type="Gene3D" id="2.40.33.10">
    <property type="entry name" value="PK beta-barrel domain-like"/>
    <property type="match status" value="1"/>
</dbReference>
<evidence type="ECO:0000256" key="6">
    <source>
        <dbReference type="ARBA" id="ARBA00022723"/>
    </source>
</evidence>
<dbReference type="SUPFAM" id="SSF51621">
    <property type="entry name" value="Phosphoenolpyruvate/pyruvate domain"/>
    <property type="match status" value="1"/>
</dbReference>
<keyword evidence="10 14" id="KW-0460">Magnesium</keyword>
<gene>
    <name evidence="16" type="ORF">NEQG_00880</name>
</gene>
<keyword evidence="11 14" id="KW-0324">Glycolysis</keyword>
<comment type="catalytic activity">
    <reaction evidence="13 14">
        <text>pyruvate + ATP = phosphoenolpyruvate + ADP + H(+)</text>
        <dbReference type="Rhea" id="RHEA:18157"/>
        <dbReference type="ChEBI" id="CHEBI:15361"/>
        <dbReference type="ChEBI" id="CHEBI:15378"/>
        <dbReference type="ChEBI" id="CHEBI:30616"/>
        <dbReference type="ChEBI" id="CHEBI:58702"/>
        <dbReference type="ChEBI" id="CHEBI:456216"/>
        <dbReference type="EC" id="2.7.1.40"/>
    </reaction>
</comment>
<evidence type="ECO:0000256" key="1">
    <source>
        <dbReference type="ARBA" id="ARBA00001958"/>
    </source>
</evidence>
<dbReference type="PANTHER" id="PTHR11817">
    <property type="entry name" value="PYRUVATE KINASE"/>
    <property type="match status" value="1"/>
</dbReference>
<evidence type="ECO:0000256" key="2">
    <source>
        <dbReference type="ARBA" id="ARBA00004997"/>
    </source>
</evidence>
<proteinExistence type="inferred from homology"/>
<dbReference type="EMBL" id="GL870877">
    <property type="protein sequence ID" value="EIJ89061.1"/>
    <property type="molecule type" value="Genomic_DNA"/>
</dbReference>
<dbReference type="EC" id="2.7.1.40" evidence="4 14"/>
<dbReference type="InterPro" id="IPR040442">
    <property type="entry name" value="Pyrv_kinase-like_dom_sf"/>
</dbReference>